<evidence type="ECO:0000256" key="3">
    <source>
        <dbReference type="ARBA" id="ARBA00022692"/>
    </source>
</evidence>
<feature type="transmembrane region" description="Helical" evidence="6">
    <location>
        <begin position="81"/>
        <end position="105"/>
    </location>
</feature>
<evidence type="ECO:0000313" key="8">
    <source>
        <dbReference type="EMBL" id="KAG8509194.1"/>
    </source>
</evidence>
<keyword evidence="9" id="KW-1185">Reference proteome</keyword>
<keyword evidence="3 6" id="KW-0812">Transmembrane</keyword>
<keyword evidence="4 6" id="KW-1133">Transmembrane helix</keyword>
<dbReference type="Proteomes" id="UP000700334">
    <property type="component" value="Unassembled WGS sequence"/>
</dbReference>
<evidence type="ECO:0000256" key="6">
    <source>
        <dbReference type="RuleBase" id="RU280814"/>
    </source>
</evidence>
<comment type="caution">
    <text evidence="8">The sequence shown here is derived from an EMBL/GenBank/DDBJ whole genome shotgun (WGS) entry which is preliminary data.</text>
</comment>
<dbReference type="InterPro" id="IPR049452">
    <property type="entry name" value="Anoctamin_TM"/>
</dbReference>
<evidence type="ECO:0000256" key="1">
    <source>
        <dbReference type="ARBA" id="ARBA00004141"/>
    </source>
</evidence>
<dbReference type="GO" id="GO:0005229">
    <property type="term" value="F:intracellularly calcium-gated chloride channel activity"/>
    <property type="evidence" value="ECO:0007669"/>
    <property type="project" value="TreeGrafter"/>
</dbReference>
<dbReference type="AlphaFoldDB" id="A0A8J6AD92"/>
<dbReference type="OrthoDB" id="296386at2759"/>
<comment type="caution">
    <text evidence="6">Lacks conserved residue(s) required for the propagation of feature annotation.</text>
</comment>
<dbReference type="PANTHER" id="PTHR12308:SF20">
    <property type="entry name" value="ANOCTAMIN-2"/>
    <property type="match status" value="1"/>
</dbReference>
<gene>
    <name evidence="8" type="ORF">J0S82_008137</name>
</gene>
<accession>A0A8J6AD92</accession>
<dbReference type="GO" id="GO:0005886">
    <property type="term" value="C:plasma membrane"/>
    <property type="evidence" value="ECO:0007669"/>
    <property type="project" value="TreeGrafter"/>
</dbReference>
<comment type="similarity">
    <text evidence="2 6">Belongs to the anoctamin family.</text>
</comment>
<feature type="transmembrane region" description="Helical" evidence="6">
    <location>
        <begin position="125"/>
        <end position="142"/>
    </location>
</feature>
<dbReference type="Pfam" id="PF04547">
    <property type="entry name" value="Anoctamin"/>
    <property type="match status" value="2"/>
</dbReference>
<feature type="domain" description="Anoctamin transmembrane" evidence="7">
    <location>
        <begin position="72"/>
        <end position="158"/>
    </location>
</feature>
<organism evidence="8 9">
    <name type="scientific">Galemys pyrenaicus</name>
    <name type="common">Iberian desman</name>
    <name type="synonym">Pyrenean desman</name>
    <dbReference type="NCBI Taxonomy" id="202257"/>
    <lineage>
        <taxon>Eukaryota</taxon>
        <taxon>Metazoa</taxon>
        <taxon>Chordata</taxon>
        <taxon>Craniata</taxon>
        <taxon>Vertebrata</taxon>
        <taxon>Euteleostomi</taxon>
        <taxon>Mammalia</taxon>
        <taxon>Eutheria</taxon>
        <taxon>Laurasiatheria</taxon>
        <taxon>Eulipotyphla</taxon>
        <taxon>Talpidae</taxon>
        <taxon>Galemys</taxon>
    </lineage>
</organism>
<reference evidence="8" key="1">
    <citation type="journal article" date="2021" name="Evol. Appl.">
        <title>The genome of the Pyrenean desman and the effects of bottlenecks and inbreeding on the genomic landscape of an endangered species.</title>
        <authorList>
            <person name="Escoda L."/>
            <person name="Castresana J."/>
        </authorList>
    </citation>
    <scope>NUCLEOTIDE SEQUENCE</scope>
    <source>
        <strain evidence="8">IBE-C5619</strain>
    </source>
</reference>
<comment type="subcellular location">
    <subcellularLocation>
        <location evidence="1 6">Membrane</location>
        <topology evidence="1 6">Multi-pass membrane protein</topology>
    </subcellularLocation>
</comment>
<dbReference type="EMBL" id="JAGFMF010011958">
    <property type="protein sequence ID" value="KAG8509194.1"/>
    <property type="molecule type" value="Genomic_DNA"/>
</dbReference>
<keyword evidence="5 6" id="KW-0472">Membrane</keyword>
<dbReference type="InterPro" id="IPR007632">
    <property type="entry name" value="Anoctamin"/>
</dbReference>
<evidence type="ECO:0000256" key="4">
    <source>
        <dbReference type="ARBA" id="ARBA00022989"/>
    </source>
</evidence>
<name>A0A8J6AD92_GALPY</name>
<feature type="domain" description="Anoctamin transmembrane" evidence="7">
    <location>
        <begin position="385"/>
        <end position="565"/>
    </location>
</feature>
<proteinExistence type="inferred from homology"/>
<protein>
    <recommendedName>
        <fullName evidence="6">Anoctamin</fullName>
    </recommendedName>
</protein>
<evidence type="ECO:0000313" key="9">
    <source>
        <dbReference type="Proteomes" id="UP000700334"/>
    </source>
</evidence>
<evidence type="ECO:0000256" key="2">
    <source>
        <dbReference type="ARBA" id="ARBA00009671"/>
    </source>
</evidence>
<evidence type="ECO:0000256" key="5">
    <source>
        <dbReference type="ARBA" id="ARBA00023136"/>
    </source>
</evidence>
<dbReference type="PANTHER" id="PTHR12308">
    <property type="entry name" value="ANOCTAMIN"/>
    <property type="match status" value="1"/>
</dbReference>
<sequence>MSDLDEPGAIQAAFRLPRVQGSCASHENRTNDPSCVVGITLCLFDRRRTRMSEMPGPQPRARGSKDDDEDKLNWKDRFPGYLMNFASILFMIALTFSIVFGVIVYRITTKAALSLNKATRSNVRVTVTATAVIINLVVILILDEIYGAVAKWLTKIESQILMDLGDIELMTRGLEFPDQASERRALSSGSPLGGGVCLLRLMLHVQCDRAGSVPHTCSGAQGDDGGVDYMSKQGLERATGALARLSLEVAAVTSATVRRPEQPNKEELGERAEGLDIVCRGRLCDLLQPAPKSWRTAPLSQRLFIARHACPRTSQHTWFDELLVKYISLHSRGQKMLSREAHRSSAFTTDAPRDPPQRGWALAKVVCAHLTHTLGSAGGDPLLPEVPKTEQTFEERLILKAFLLKFVNAYSPIFYVAFFKGRNLHLQLQCGSPFIYREARALAEVSQSEQCAPGGCLMELCIQLSIIMLGKQLIQNNIFEIGVPCQACSWAKSEVNRPDSQYFRWRALLAPLFLTEKKLKKLFRKLKDETEPGETDSSQSKHPEQWDLDYSLEPYTGLTPEYMEMSKSPHLSSYWGSVQTQGLGVRVTSWWECRSRMALAFGVSAPMQLLLLALQAGTQVQEEEEWTGMAELFLSTTPF</sequence>
<evidence type="ECO:0000259" key="7">
    <source>
        <dbReference type="Pfam" id="PF04547"/>
    </source>
</evidence>